<feature type="transmembrane region" description="Helical" evidence="1">
    <location>
        <begin position="46"/>
        <end position="63"/>
    </location>
</feature>
<evidence type="ECO:0000256" key="1">
    <source>
        <dbReference type="SAM" id="Phobius"/>
    </source>
</evidence>
<gene>
    <name evidence="2" type="ORF">ABR60_04795</name>
</gene>
<feature type="transmembrane region" description="Helical" evidence="1">
    <location>
        <begin position="22"/>
        <end position="40"/>
    </location>
</feature>
<protein>
    <submittedName>
        <fullName evidence="2">Uncharacterized protein</fullName>
    </submittedName>
</protein>
<evidence type="ECO:0000313" key="3">
    <source>
        <dbReference type="Proteomes" id="UP000053941"/>
    </source>
</evidence>
<comment type="caution">
    <text evidence="2">The sequence shown here is derived from an EMBL/GenBank/DDBJ whole genome shotgun (WGS) entry which is preliminary data.</text>
</comment>
<dbReference type="AlphaFoldDB" id="A0A0R2NYG0"/>
<dbReference type="EMBL" id="LIAS01000080">
    <property type="protein sequence ID" value="KRO30652.1"/>
    <property type="molecule type" value="Genomic_DNA"/>
</dbReference>
<keyword evidence="1" id="KW-1133">Transmembrane helix</keyword>
<dbReference type="Proteomes" id="UP000053941">
    <property type="component" value="Unassembled WGS sequence"/>
</dbReference>
<sequence>MSDTYIPGTCNLGKAEVRSRQVVALVGFVISLILAIGLIAASAPQASGLTLFAPLIIFSVGFIQSRKKFCLAYGLAGTFNLGKLGQISKVANPEDKPADRKTALLILAQATALALGITGAFTLLLL</sequence>
<name>A0A0R2NYG0_9ACTN</name>
<organism evidence="2 3">
    <name type="scientific">Actinobacteria bacterium BACL2 MAG-120802-bin41</name>
    <dbReference type="NCBI Taxonomy" id="1655568"/>
    <lineage>
        <taxon>Bacteria</taxon>
        <taxon>Bacillati</taxon>
        <taxon>Actinomycetota</taxon>
        <taxon>Actinomycetes</taxon>
        <taxon>Actinomycetes incertae sedis</taxon>
        <taxon>ac1 cluster</taxon>
    </lineage>
</organism>
<accession>A0A0R2NYG0</accession>
<proteinExistence type="predicted"/>
<keyword evidence="1" id="KW-0472">Membrane</keyword>
<keyword evidence="1" id="KW-0812">Transmembrane</keyword>
<evidence type="ECO:0000313" key="2">
    <source>
        <dbReference type="EMBL" id="KRO30652.1"/>
    </source>
</evidence>
<reference evidence="2 3" key="1">
    <citation type="submission" date="2015-10" db="EMBL/GenBank/DDBJ databases">
        <title>Metagenome-Assembled Genomes uncover a global brackish microbiome.</title>
        <authorList>
            <person name="Hugerth L.W."/>
            <person name="Larsson J."/>
            <person name="Alneberg J."/>
            <person name="Lindh M.V."/>
            <person name="Legrand C."/>
            <person name="Pinhassi J."/>
            <person name="Andersson A.F."/>
        </authorList>
    </citation>
    <scope>NUCLEOTIDE SEQUENCE [LARGE SCALE GENOMIC DNA]</scope>
    <source>
        <strain evidence="2">BACL2 MAG-120802-bin41</strain>
    </source>
</reference>
<feature type="transmembrane region" description="Helical" evidence="1">
    <location>
        <begin position="103"/>
        <end position="125"/>
    </location>
</feature>